<sequence>MTDNLGLPTEETIASKLRDGRAVELFDVLSDKRRLWVVDHLFDADGPVSITTLARMLTAIETDTSMAAQSRESSRPAYISLHHRHVPKLVQADVVVHNEDRQTLELADSVELSPLLATFFVEHGMETSN</sequence>
<keyword evidence="3" id="KW-1185">Reference proteome</keyword>
<dbReference type="Proteomes" id="UP000054387">
    <property type="component" value="Unassembled WGS sequence"/>
</dbReference>
<gene>
    <name evidence="2" type="ORF">AUR64_10050</name>
</gene>
<dbReference type="OrthoDB" id="282764at2157"/>
<name>A0A0W1R906_9EURY</name>
<comment type="caution">
    <text evidence="2">The sequence shown here is derived from an EMBL/GenBank/DDBJ whole genome shotgun (WGS) entry which is preliminary data.</text>
</comment>
<dbReference type="InterPro" id="IPR055768">
    <property type="entry name" value="DUF7344"/>
</dbReference>
<evidence type="ECO:0000313" key="3">
    <source>
        <dbReference type="Proteomes" id="UP000054387"/>
    </source>
</evidence>
<dbReference type="EMBL" id="LOPU01000018">
    <property type="protein sequence ID" value="KTG09948.1"/>
    <property type="molecule type" value="Genomic_DNA"/>
</dbReference>
<dbReference type="InterPro" id="IPR036388">
    <property type="entry name" value="WH-like_DNA-bd_sf"/>
</dbReference>
<feature type="domain" description="DUF7344" evidence="1">
    <location>
        <begin position="26"/>
        <end position="104"/>
    </location>
</feature>
<dbReference type="STRING" id="1514971.AUR64_10050"/>
<proteinExistence type="predicted"/>
<dbReference type="RefSeq" id="WP_058581303.1">
    <property type="nucleotide sequence ID" value="NZ_LOPU01000018.1"/>
</dbReference>
<dbReference type="Gene3D" id="1.10.10.10">
    <property type="entry name" value="Winged helix-like DNA-binding domain superfamily/Winged helix DNA-binding domain"/>
    <property type="match status" value="1"/>
</dbReference>
<dbReference type="Pfam" id="PF24035">
    <property type="entry name" value="DUF7344"/>
    <property type="match status" value="1"/>
</dbReference>
<evidence type="ECO:0000259" key="1">
    <source>
        <dbReference type="Pfam" id="PF24035"/>
    </source>
</evidence>
<accession>A0A0W1R906</accession>
<protein>
    <recommendedName>
        <fullName evidence="1">DUF7344 domain-containing protein</fullName>
    </recommendedName>
</protein>
<dbReference type="AlphaFoldDB" id="A0A0W1R906"/>
<evidence type="ECO:0000313" key="2">
    <source>
        <dbReference type="EMBL" id="KTG09948.1"/>
    </source>
</evidence>
<organism evidence="2 3">
    <name type="scientific">Haloprofundus marisrubri</name>
    <dbReference type="NCBI Taxonomy" id="1514971"/>
    <lineage>
        <taxon>Archaea</taxon>
        <taxon>Methanobacteriati</taxon>
        <taxon>Methanobacteriota</taxon>
        <taxon>Stenosarchaea group</taxon>
        <taxon>Halobacteria</taxon>
        <taxon>Halobacteriales</taxon>
        <taxon>Haloferacaceae</taxon>
        <taxon>Haloprofundus</taxon>
    </lineage>
</organism>
<reference evidence="2 3" key="1">
    <citation type="submission" date="2015-12" db="EMBL/GenBank/DDBJ databases">
        <title>Haloprofundus marisrubri gen. nov., sp. nov., an extremely halophilic archaeon isolated from the Discovery deep brine-seawater interface in the Red Sea.</title>
        <authorList>
            <person name="Zhang G."/>
            <person name="Stingl U."/>
            <person name="Rashid M."/>
        </authorList>
    </citation>
    <scope>NUCLEOTIDE SEQUENCE [LARGE SCALE GENOMIC DNA]</scope>
    <source>
        <strain evidence="2 3">SB9</strain>
    </source>
</reference>